<evidence type="ECO:0000313" key="3">
    <source>
        <dbReference type="EMBL" id="WQB69952.1"/>
    </source>
</evidence>
<proteinExistence type="predicted"/>
<keyword evidence="1" id="KW-1133">Transmembrane helix</keyword>
<keyword evidence="1" id="KW-0472">Membrane</keyword>
<dbReference type="Proteomes" id="UP001324533">
    <property type="component" value="Chromosome"/>
</dbReference>
<feature type="chain" id="PRO_5046606086" evidence="2">
    <location>
        <begin position="28"/>
        <end position="187"/>
    </location>
</feature>
<name>A0ABZ0VDR6_9MICO</name>
<keyword evidence="1" id="KW-0812">Transmembrane</keyword>
<evidence type="ECO:0000256" key="2">
    <source>
        <dbReference type="SAM" id="SignalP"/>
    </source>
</evidence>
<gene>
    <name evidence="3" type="ORF">T9R20_14815</name>
</gene>
<reference evidence="3 4" key="1">
    <citation type="submission" date="2023-06" db="EMBL/GenBank/DDBJ databases">
        <title>Rock-solubilizing bacteria, Microbacterium invictum, promotes re-establishment of vegetation in rocky wasteland by accelerating rock bio-weathering and reshaping soil bacterial community.</title>
        <authorList>
            <person name="Liu C."/>
        </authorList>
    </citation>
    <scope>NUCLEOTIDE SEQUENCE [LARGE SCALE GENOMIC DNA]</scope>
    <source>
        <strain evidence="3 4">X-18</strain>
    </source>
</reference>
<organism evidence="3 4">
    <name type="scientific">Microbacterium invictum</name>
    <dbReference type="NCBI Taxonomy" id="515415"/>
    <lineage>
        <taxon>Bacteria</taxon>
        <taxon>Bacillati</taxon>
        <taxon>Actinomycetota</taxon>
        <taxon>Actinomycetes</taxon>
        <taxon>Micrococcales</taxon>
        <taxon>Microbacteriaceae</taxon>
        <taxon>Microbacterium</taxon>
    </lineage>
</organism>
<sequence length="187" mass="18183">MSRRSPRVALIALMAMAAIGAPGVAHAASVTDASSIYPPSGSCTTSPATVEPGGGFEFQCAAATFSSSEQVTITVTGENGAGADIGMVRFAITTASGTTASAEDGSIAPVRITLPQDASGTYNIAAVSSTSAGSTAAVTVSAPDGPLPVSGMDSGSLLGLVVGGGALLLAGLALGVAAILRRDRSRR</sequence>
<feature type="transmembrane region" description="Helical" evidence="1">
    <location>
        <begin position="157"/>
        <end position="180"/>
    </location>
</feature>
<feature type="signal peptide" evidence="2">
    <location>
        <begin position="1"/>
        <end position="27"/>
    </location>
</feature>
<protein>
    <submittedName>
        <fullName evidence="3">Cell wall protein</fullName>
    </submittedName>
</protein>
<dbReference type="RefSeq" id="WP_322410080.1">
    <property type="nucleotide sequence ID" value="NZ_CP139779.1"/>
</dbReference>
<dbReference type="EMBL" id="CP139779">
    <property type="protein sequence ID" value="WQB69952.1"/>
    <property type="molecule type" value="Genomic_DNA"/>
</dbReference>
<keyword evidence="2" id="KW-0732">Signal</keyword>
<evidence type="ECO:0000256" key="1">
    <source>
        <dbReference type="SAM" id="Phobius"/>
    </source>
</evidence>
<evidence type="ECO:0000313" key="4">
    <source>
        <dbReference type="Proteomes" id="UP001324533"/>
    </source>
</evidence>
<accession>A0ABZ0VDR6</accession>
<keyword evidence="4" id="KW-1185">Reference proteome</keyword>